<comment type="subcellular location">
    <subcellularLocation>
        <location evidence="1">Nucleus</location>
    </subcellularLocation>
</comment>
<dbReference type="GO" id="GO:0003688">
    <property type="term" value="F:DNA replication origin binding"/>
    <property type="evidence" value="ECO:0007669"/>
    <property type="project" value="TreeGrafter"/>
</dbReference>
<evidence type="ECO:0000259" key="8">
    <source>
        <dbReference type="Pfam" id="PF18137"/>
    </source>
</evidence>
<dbReference type="AlphaFoldDB" id="A0AAV0AX43"/>
<gene>
    <name evidence="9" type="ORF">PPACK8108_LOCUS8438</name>
</gene>
<protein>
    <submittedName>
        <fullName evidence="9">Origin recognition complex subunit 3 N-terminus-domain-containing protein</fullName>
    </submittedName>
</protein>
<evidence type="ECO:0000313" key="9">
    <source>
        <dbReference type="EMBL" id="CAH7673562.1"/>
    </source>
</evidence>
<dbReference type="SUPFAM" id="SSF52540">
    <property type="entry name" value="P-loop containing nucleoside triphosphate hydrolases"/>
    <property type="match status" value="1"/>
</dbReference>
<evidence type="ECO:0000256" key="2">
    <source>
        <dbReference type="ARBA" id="ARBA00010977"/>
    </source>
</evidence>
<keyword evidence="4" id="KW-0238">DNA-binding</keyword>
<proteinExistence type="inferred from homology"/>
<dbReference type="InterPro" id="IPR027417">
    <property type="entry name" value="P-loop_NTPase"/>
</dbReference>
<dbReference type="InterPro" id="IPR040855">
    <property type="entry name" value="ORC_WH_C"/>
</dbReference>
<dbReference type="GO" id="GO:0006270">
    <property type="term" value="P:DNA replication initiation"/>
    <property type="evidence" value="ECO:0007669"/>
    <property type="project" value="TreeGrafter"/>
</dbReference>
<evidence type="ECO:0000259" key="7">
    <source>
        <dbReference type="Pfam" id="PF07034"/>
    </source>
</evidence>
<organism evidence="9 10">
    <name type="scientific">Phakopsora pachyrhizi</name>
    <name type="common">Asian soybean rust disease fungus</name>
    <dbReference type="NCBI Taxonomy" id="170000"/>
    <lineage>
        <taxon>Eukaryota</taxon>
        <taxon>Fungi</taxon>
        <taxon>Dikarya</taxon>
        <taxon>Basidiomycota</taxon>
        <taxon>Pucciniomycotina</taxon>
        <taxon>Pucciniomycetes</taxon>
        <taxon>Pucciniales</taxon>
        <taxon>Phakopsoraceae</taxon>
        <taxon>Phakopsora</taxon>
    </lineage>
</organism>
<dbReference type="EMBL" id="CALTRL010001743">
    <property type="protein sequence ID" value="CAH7673562.1"/>
    <property type="molecule type" value="Genomic_DNA"/>
</dbReference>
<evidence type="ECO:0000256" key="6">
    <source>
        <dbReference type="SAM" id="MobiDB-lite"/>
    </source>
</evidence>
<comment type="caution">
    <text evidence="9">The sequence shown here is derived from an EMBL/GenBank/DDBJ whole genome shotgun (WGS) entry which is preliminary data.</text>
</comment>
<feature type="domain" description="Origin recognition complex subunit 3 winged helix C-terminal" evidence="8">
    <location>
        <begin position="530"/>
        <end position="629"/>
    </location>
</feature>
<feature type="domain" description="Origin recognition complex subunit 3 N-terminal" evidence="7">
    <location>
        <begin position="4"/>
        <end position="278"/>
    </location>
</feature>
<dbReference type="Proteomes" id="UP001153365">
    <property type="component" value="Unassembled WGS sequence"/>
</dbReference>
<feature type="region of interest" description="Disordered" evidence="6">
    <location>
        <begin position="568"/>
        <end position="595"/>
    </location>
</feature>
<evidence type="ECO:0000313" key="10">
    <source>
        <dbReference type="Proteomes" id="UP001153365"/>
    </source>
</evidence>
<dbReference type="CDD" id="cd20704">
    <property type="entry name" value="Orc3"/>
    <property type="match status" value="1"/>
</dbReference>
<dbReference type="PANTHER" id="PTHR12748:SF0">
    <property type="entry name" value="ORIGIN RECOGNITION COMPLEX SUBUNIT 3"/>
    <property type="match status" value="1"/>
</dbReference>
<reference evidence="9" key="1">
    <citation type="submission" date="2022-06" db="EMBL/GenBank/DDBJ databases">
        <authorList>
            <consortium name="SYNGENTA / RWTH Aachen University"/>
        </authorList>
    </citation>
    <scope>NUCLEOTIDE SEQUENCE</scope>
</reference>
<dbReference type="GO" id="GO:0005656">
    <property type="term" value="C:nuclear pre-replicative complex"/>
    <property type="evidence" value="ECO:0007669"/>
    <property type="project" value="TreeGrafter"/>
</dbReference>
<keyword evidence="3" id="KW-0235">DNA replication</keyword>
<name>A0AAV0AX43_PHAPC</name>
<dbReference type="GO" id="GO:0005664">
    <property type="term" value="C:nuclear origin of replication recognition complex"/>
    <property type="evidence" value="ECO:0007669"/>
    <property type="project" value="InterPro"/>
</dbReference>
<dbReference type="InterPro" id="IPR020795">
    <property type="entry name" value="ORC3"/>
</dbReference>
<dbReference type="InterPro" id="IPR045667">
    <property type="entry name" value="ORC3_N"/>
</dbReference>
<comment type="similarity">
    <text evidence="2">Belongs to the ORC3 family.</text>
</comment>
<dbReference type="Pfam" id="PF18137">
    <property type="entry name" value="WHD_ORC"/>
    <property type="match status" value="1"/>
</dbReference>
<dbReference type="Pfam" id="PF07034">
    <property type="entry name" value="ORC3_N"/>
    <property type="match status" value="1"/>
</dbReference>
<accession>A0AAV0AX43</accession>
<keyword evidence="10" id="KW-1185">Reference proteome</keyword>
<dbReference type="GO" id="GO:0031261">
    <property type="term" value="C:DNA replication preinitiation complex"/>
    <property type="evidence" value="ECO:0007669"/>
    <property type="project" value="TreeGrafter"/>
</dbReference>
<evidence type="ECO:0000256" key="3">
    <source>
        <dbReference type="ARBA" id="ARBA00022705"/>
    </source>
</evidence>
<evidence type="ECO:0000256" key="5">
    <source>
        <dbReference type="ARBA" id="ARBA00023242"/>
    </source>
</evidence>
<dbReference type="PANTHER" id="PTHR12748">
    <property type="entry name" value="ORIGIN RECOGNITION COMPLEX SUBUNIT 3"/>
    <property type="match status" value="1"/>
</dbReference>
<keyword evidence="5" id="KW-0539">Nucleus</keyword>
<evidence type="ECO:0000256" key="1">
    <source>
        <dbReference type="ARBA" id="ARBA00004123"/>
    </source>
</evidence>
<evidence type="ECO:0000256" key="4">
    <source>
        <dbReference type="ARBA" id="ARBA00023125"/>
    </source>
</evidence>
<sequence length="629" mass="71158">MDKVNDIQVDILDDLVTLIKSLSFNSSGLIRKPIPTAVLIGSSSLLNASVVFRISNLRSLSGAYECLPVQLSSRVCLSFGATIRAIVDQLEIRLDHLKPTKTTVKKRAGRTKTSLARDDVQNVRALYEEHCRHYLESARIDPDRVNQRPKLVLIIDDFEGFDSVVLEDLINVLGGLQGKVSVVLVLSVSTSADAIGSLLPRTALLRLQLTPFLVELGEKTVASIIKKIALSAEGSFDISPGVIRSLLNGYQHLNNSIDNLISKLQFIHLAHFYTNPLCNFFDSELNKSQSDTPSMVQKDMHLIALHLRLTGSWQSARVEEKKTDEEMFEILSESYRSRETSRKLTLVGIEALERLSGLWPEKGKTVEWVLYNIYCSELMSYAQEMCKLIKHSNDEMVLEVLNALSDMTEFEMVRENRLRLEELIADYQPRRAVGRTHLVNSHEPMMTGIKLIESDKEFSRIVADVSGFLSDFFRLHLGPQSLMKLHESWTFDDKILLNEVFHPPYVERIKSDLLNVKQLEGGERKESGGPTSLNELYKLYLDSNGKIINLMDWFGAFESLSSKKYQEDVQEKSKRMGGGSINKNPTRGKTGEDEREMDRRFLRGIGDLGFIGFVSGCSRKKEHLNKNVW</sequence>